<sequence length="234" mass="25484">MATPLALPSSLTLSQSTPAPASPEKLAMPSTPPSTNAILNPSQKHLNLIFWSELSHKICKTASEIPCPYQRATPLPTEVPVPLHRSACTFSPRCPAPLTGVHCKVCHFESYRGSISPPLCAQLERSLQLIKLERKRLVSALSHPSLYSFSKSTLSPFSELLSRHSALVAPLMSSQISYISQKHLLVLLYRFGSSKYPVLGLRASVQWLLSLSILLANTTGPISDSSSPYLDTPL</sequence>
<protein>
    <submittedName>
        <fullName evidence="2">Uncharacterized protein</fullName>
    </submittedName>
</protein>
<dbReference type="Proteomes" id="UP000585474">
    <property type="component" value="Unassembled WGS sequence"/>
</dbReference>
<evidence type="ECO:0000313" key="2">
    <source>
        <dbReference type="EMBL" id="GFZ01014.1"/>
    </source>
</evidence>
<dbReference type="EMBL" id="BJWL01000014">
    <property type="protein sequence ID" value="GFZ01014.1"/>
    <property type="molecule type" value="Genomic_DNA"/>
</dbReference>
<name>A0A7J0FR11_9ERIC</name>
<accession>A0A7J0FR11</accession>
<evidence type="ECO:0000313" key="3">
    <source>
        <dbReference type="Proteomes" id="UP000585474"/>
    </source>
</evidence>
<evidence type="ECO:0000256" key="1">
    <source>
        <dbReference type="SAM" id="MobiDB-lite"/>
    </source>
</evidence>
<reference evidence="2 3" key="1">
    <citation type="submission" date="2019-07" db="EMBL/GenBank/DDBJ databases">
        <title>De Novo Assembly of kiwifruit Actinidia rufa.</title>
        <authorList>
            <person name="Sugita-Konishi S."/>
            <person name="Sato K."/>
            <person name="Mori E."/>
            <person name="Abe Y."/>
            <person name="Kisaki G."/>
            <person name="Hamano K."/>
            <person name="Suezawa K."/>
            <person name="Otani M."/>
            <person name="Fukuda T."/>
            <person name="Manabe T."/>
            <person name="Gomi K."/>
            <person name="Tabuchi M."/>
            <person name="Akimitsu K."/>
            <person name="Kataoka I."/>
        </authorList>
    </citation>
    <scope>NUCLEOTIDE SEQUENCE [LARGE SCALE GENOMIC DNA]</scope>
    <source>
        <strain evidence="3">cv. Fuchu</strain>
    </source>
</reference>
<dbReference type="AlphaFoldDB" id="A0A7J0FR11"/>
<keyword evidence="3" id="KW-1185">Reference proteome</keyword>
<organism evidence="2 3">
    <name type="scientific">Actinidia rufa</name>
    <dbReference type="NCBI Taxonomy" id="165716"/>
    <lineage>
        <taxon>Eukaryota</taxon>
        <taxon>Viridiplantae</taxon>
        <taxon>Streptophyta</taxon>
        <taxon>Embryophyta</taxon>
        <taxon>Tracheophyta</taxon>
        <taxon>Spermatophyta</taxon>
        <taxon>Magnoliopsida</taxon>
        <taxon>eudicotyledons</taxon>
        <taxon>Gunneridae</taxon>
        <taxon>Pentapetalae</taxon>
        <taxon>asterids</taxon>
        <taxon>Ericales</taxon>
        <taxon>Actinidiaceae</taxon>
        <taxon>Actinidia</taxon>
    </lineage>
</organism>
<proteinExistence type="predicted"/>
<gene>
    <name evidence="2" type="ORF">Acr_14g0006490</name>
</gene>
<feature type="compositionally biased region" description="Low complexity" evidence="1">
    <location>
        <begin position="1"/>
        <end position="19"/>
    </location>
</feature>
<feature type="region of interest" description="Disordered" evidence="1">
    <location>
        <begin position="1"/>
        <end position="35"/>
    </location>
</feature>
<comment type="caution">
    <text evidence="2">The sequence shown here is derived from an EMBL/GenBank/DDBJ whole genome shotgun (WGS) entry which is preliminary data.</text>
</comment>